<keyword evidence="8 12" id="KW-0378">Hydrolase</keyword>
<accession>A0AA90PMT9</accession>
<gene>
    <name evidence="14" type="primary">lepB</name>
    <name evidence="14" type="ORF">Q8G36_20810</name>
</gene>
<dbReference type="EMBL" id="JAUUTW010000026">
    <property type="protein sequence ID" value="MDP1453410.1"/>
    <property type="molecule type" value="Genomic_DNA"/>
</dbReference>
<evidence type="ECO:0000256" key="12">
    <source>
        <dbReference type="RuleBase" id="RU362042"/>
    </source>
</evidence>
<dbReference type="InterPro" id="IPR019533">
    <property type="entry name" value="Peptidase_S26"/>
</dbReference>
<feature type="active site" evidence="11">
    <location>
        <position position="40"/>
    </location>
</feature>
<protein>
    <recommendedName>
        <fullName evidence="4 12">Signal peptidase I</fullName>
        <ecNumber evidence="4 12">3.4.21.89</ecNumber>
    </recommendedName>
</protein>
<comment type="similarity">
    <text evidence="3 12">Belongs to the peptidase S26 family.</text>
</comment>
<dbReference type="GO" id="GO:0004252">
    <property type="term" value="F:serine-type endopeptidase activity"/>
    <property type="evidence" value="ECO:0007669"/>
    <property type="project" value="InterPro"/>
</dbReference>
<dbReference type="RefSeq" id="WP_305161499.1">
    <property type="nucleotide sequence ID" value="NZ_JAUUTW010000026.1"/>
</dbReference>
<dbReference type="GO" id="GO:0005886">
    <property type="term" value="C:plasma membrane"/>
    <property type="evidence" value="ECO:0007669"/>
    <property type="project" value="UniProtKB-SubCell"/>
</dbReference>
<evidence type="ECO:0000256" key="4">
    <source>
        <dbReference type="ARBA" id="ARBA00013208"/>
    </source>
</evidence>
<keyword evidence="7" id="KW-0812">Transmembrane</keyword>
<dbReference type="PROSITE" id="PS00760">
    <property type="entry name" value="SPASE_I_2"/>
    <property type="match status" value="1"/>
</dbReference>
<evidence type="ECO:0000256" key="8">
    <source>
        <dbReference type="ARBA" id="ARBA00022801"/>
    </source>
</evidence>
<keyword evidence="10" id="KW-0472">Membrane</keyword>
<dbReference type="InterPro" id="IPR019758">
    <property type="entry name" value="Pept_S26A_signal_pept_1_CS"/>
</dbReference>
<evidence type="ECO:0000256" key="1">
    <source>
        <dbReference type="ARBA" id="ARBA00000677"/>
    </source>
</evidence>
<dbReference type="EC" id="3.4.21.89" evidence="4 12"/>
<organism evidence="14 15">
    <name type="scientific">Peribacillus frigoritolerans</name>
    <dbReference type="NCBI Taxonomy" id="450367"/>
    <lineage>
        <taxon>Bacteria</taxon>
        <taxon>Bacillati</taxon>
        <taxon>Bacillota</taxon>
        <taxon>Bacilli</taxon>
        <taxon>Bacillales</taxon>
        <taxon>Bacillaceae</taxon>
        <taxon>Peribacillus</taxon>
    </lineage>
</organism>
<evidence type="ECO:0000256" key="3">
    <source>
        <dbReference type="ARBA" id="ARBA00009370"/>
    </source>
</evidence>
<dbReference type="PROSITE" id="PS00761">
    <property type="entry name" value="SPASE_I_3"/>
    <property type="match status" value="1"/>
</dbReference>
<evidence type="ECO:0000256" key="10">
    <source>
        <dbReference type="ARBA" id="ARBA00023136"/>
    </source>
</evidence>
<evidence type="ECO:0000256" key="11">
    <source>
        <dbReference type="PIRSR" id="PIRSR600223-1"/>
    </source>
</evidence>
<dbReference type="Proteomes" id="UP001178275">
    <property type="component" value="Unassembled WGS sequence"/>
</dbReference>
<name>A0AA90PMT9_9BACI</name>
<dbReference type="SUPFAM" id="SSF51306">
    <property type="entry name" value="LexA/Signal peptidase"/>
    <property type="match status" value="1"/>
</dbReference>
<dbReference type="CDD" id="cd06530">
    <property type="entry name" value="S26_SPase_I"/>
    <property type="match status" value="1"/>
</dbReference>
<evidence type="ECO:0000259" key="13">
    <source>
        <dbReference type="Pfam" id="PF10502"/>
    </source>
</evidence>
<keyword evidence="5" id="KW-1003">Cell membrane</keyword>
<evidence type="ECO:0000256" key="7">
    <source>
        <dbReference type="ARBA" id="ARBA00022692"/>
    </source>
</evidence>
<dbReference type="InterPro" id="IPR036286">
    <property type="entry name" value="LexA/Signal_pep-like_sf"/>
</dbReference>
<evidence type="ECO:0000256" key="6">
    <source>
        <dbReference type="ARBA" id="ARBA00022670"/>
    </source>
</evidence>
<dbReference type="Gene3D" id="2.10.109.10">
    <property type="entry name" value="Umud Fragment, subunit A"/>
    <property type="match status" value="1"/>
</dbReference>
<feature type="active site" evidence="11">
    <location>
        <position position="79"/>
    </location>
</feature>
<dbReference type="GO" id="GO:0006465">
    <property type="term" value="P:signal peptide processing"/>
    <property type="evidence" value="ECO:0007669"/>
    <property type="project" value="InterPro"/>
</dbReference>
<keyword evidence="9" id="KW-1133">Transmembrane helix</keyword>
<feature type="domain" description="Peptidase S26" evidence="13">
    <location>
        <begin position="11"/>
        <end position="173"/>
    </location>
</feature>
<dbReference type="InterPro" id="IPR019757">
    <property type="entry name" value="Pept_S26A_signal_pept_1_Lys-AS"/>
</dbReference>
<dbReference type="Pfam" id="PF10502">
    <property type="entry name" value="Peptidase_S26"/>
    <property type="match status" value="1"/>
</dbReference>
<dbReference type="PANTHER" id="PTHR43390">
    <property type="entry name" value="SIGNAL PEPTIDASE I"/>
    <property type="match status" value="1"/>
</dbReference>
<dbReference type="PANTHER" id="PTHR43390:SF1">
    <property type="entry name" value="CHLOROPLAST PROCESSING PEPTIDASE"/>
    <property type="match status" value="1"/>
</dbReference>
<comment type="subcellular location">
    <subcellularLocation>
        <location evidence="2">Cell membrane</location>
        <topology evidence="2">Single-pass type II membrane protein</topology>
    </subcellularLocation>
    <subcellularLocation>
        <location evidence="12">Membrane</location>
        <topology evidence="12">Single-pass type II membrane protein</topology>
    </subcellularLocation>
</comment>
<evidence type="ECO:0000313" key="14">
    <source>
        <dbReference type="EMBL" id="MDP1453410.1"/>
    </source>
</evidence>
<comment type="caution">
    <text evidence="14">The sequence shown here is derived from an EMBL/GenBank/DDBJ whole genome shotgun (WGS) entry which is preliminary data.</text>
</comment>
<evidence type="ECO:0000256" key="2">
    <source>
        <dbReference type="ARBA" id="ARBA00004401"/>
    </source>
</evidence>
<evidence type="ECO:0000256" key="5">
    <source>
        <dbReference type="ARBA" id="ARBA00022475"/>
    </source>
</evidence>
<dbReference type="GO" id="GO:0009003">
    <property type="term" value="F:signal peptidase activity"/>
    <property type="evidence" value="ECO:0007669"/>
    <property type="project" value="UniProtKB-EC"/>
</dbReference>
<comment type="catalytic activity">
    <reaction evidence="1 12">
        <text>Cleavage of hydrophobic, N-terminal signal or leader sequences from secreted and periplasmic proteins.</text>
        <dbReference type="EC" id="3.4.21.89"/>
    </reaction>
</comment>
<evidence type="ECO:0000256" key="9">
    <source>
        <dbReference type="ARBA" id="ARBA00022989"/>
    </source>
</evidence>
<dbReference type="NCBIfam" id="TIGR02227">
    <property type="entry name" value="sigpep_I_bact"/>
    <property type="match status" value="1"/>
</dbReference>
<proteinExistence type="inferred from homology"/>
<reference evidence="14" key="1">
    <citation type="submission" date="2023-07" db="EMBL/GenBank/DDBJ databases">
        <title>Murine gut Bacillus species.</title>
        <authorList>
            <person name="Gutman E."/>
            <person name="Hashuel R."/>
            <person name="Litvak Y."/>
        </authorList>
    </citation>
    <scope>NUCLEOTIDE SEQUENCE</scope>
    <source>
        <strain evidence="14">RU293</strain>
    </source>
</reference>
<keyword evidence="6 12" id="KW-0645">Protease</keyword>
<evidence type="ECO:0000313" key="15">
    <source>
        <dbReference type="Proteomes" id="UP001178275"/>
    </source>
</evidence>
<sequence>MKESTKKEIYSWVKSIAFAFIITIICRQFLFTPTTVLGASMSPTFQDKDRVVVSKTTEIQRSDVIVFDAPDIDGKDYIKRVIGLPGDRIDMKDDVLYINGKAVEEPYLIANKEDNPFNKLTEDFSLQEKTGESKVPKNMLFVMGDNRLNSEDSRIFGFISYDSIIGEVKFRIYPLQEIGIPK</sequence>
<dbReference type="FunFam" id="2.10.109.10:FF:000008">
    <property type="entry name" value="Signal peptidase I"/>
    <property type="match status" value="1"/>
</dbReference>
<dbReference type="PRINTS" id="PR00727">
    <property type="entry name" value="LEADERPTASE"/>
</dbReference>
<dbReference type="AlphaFoldDB" id="A0AA90PMT9"/>
<dbReference type="InterPro" id="IPR000223">
    <property type="entry name" value="Pept_S26A_signal_pept_1"/>
</dbReference>